<evidence type="ECO:0000313" key="3">
    <source>
        <dbReference type="EMBL" id="TNY32413.1"/>
    </source>
</evidence>
<name>A0A5C5GCF8_9RHOB</name>
<dbReference type="PANTHER" id="PTHR46430:SF1">
    <property type="entry name" value="CHITIN SYNTHASE REGULATOR SKT5-RELATED"/>
    <property type="match status" value="1"/>
</dbReference>
<sequence>MALRSLVTAFSTVLTLAAPFAAAQTEDVKTSEGASRLVFMSADPSEGRPGNAAPDLKVLALPELPEAGEADVEVLAALLRSSPVSTFIATPDSPSGAQTGDLHLVLDATLGGASGESGVSVEVGGESMSMQAFGERLKALTDALNPERRQTAYIRLSDPEDHFAGALGQLRSAIDPAGFGMSVLMVGVDAATCEGARSPIHYTLIGGLADGAPFGDDNGKTTLAEAMSWVQASLERDVAREAPCAARYSLILRGDQDPERVLVETGGQPLFPEMETAVYREKFQSLFLMTSSDSAQIGEFLDSCTYCPNESELTARQQEIGERQLALELEKGIWDEIRGDDTPGRIEVYLSNCQLCAYRDEAEAAITQLAAAEEARTDENDLFRNLVASNDLPGLRDWIDTCIACDFIDDAREAVATLENDSRVEEELSALKAAIEARNADEVESWLASCEICSGQDEAQAALDDLVAQAEAARPCVEAAGLPQQGGPRLLTDIDQSAARATCGAALTRFPGNPLAVTALGRIEQAAGNMTEAQAAYEAGMEAGIPAAYGLAAHSLYAPGNGTVADYEGAEQLAVEGMRRGDWLSGEVLTVLYSRELIDGKGPAEAAEIALEHAEAGNPVAQFFTGYFYRIGSGVPANDREAVRWLQAAVDRGYTHANSFLAEIYEDGGEGVPADADVAGELYWSALEAGDPTATDRLSSQINDRPSPVVRVIQTRLQQAGVFNGRVDGIGGNATASAVLRYAASVQGQ</sequence>
<dbReference type="EMBL" id="VFFF01000001">
    <property type="protein sequence ID" value="TNY32413.1"/>
    <property type="molecule type" value="Genomic_DNA"/>
</dbReference>
<dbReference type="SUPFAM" id="SSF81901">
    <property type="entry name" value="HCP-like"/>
    <property type="match status" value="1"/>
</dbReference>
<dbReference type="SMART" id="SM00671">
    <property type="entry name" value="SEL1"/>
    <property type="match status" value="2"/>
</dbReference>
<evidence type="ECO:0000256" key="2">
    <source>
        <dbReference type="SAM" id="SignalP"/>
    </source>
</evidence>
<evidence type="ECO:0000313" key="4">
    <source>
        <dbReference type="Proteomes" id="UP000314011"/>
    </source>
</evidence>
<dbReference type="OrthoDB" id="7798296at2"/>
<proteinExistence type="predicted"/>
<dbReference type="Proteomes" id="UP000314011">
    <property type="component" value="Unassembled WGS sequence"/>
</dbReference>
<dbReference type="AlphaFoldDB" id="A0A5C5GCF8"/>
<feature type="signal peptide" evidence="2">
    <location>
        <begin position="1"/>
        <end position="23"/>
    </location>
</feature>
<dbReference type="RefSeq" id="WP_140193090.1">
    <property type="nucleotide sequence ID" value="NZ_CP065915.1"/>
</dbReference>
<dbReference type="Gene3D" id="1.25.40.10">
    <property type="entry name" value="Tetratricopeptide repeat domain"/>
    <property type="match status" value="1"/>
</dbReference>
<protein>
    <submittedName>
        <fullName evidence="3">SEL1-like repeat protein</fullName>
    </submittedName>
</protein>
<dbReference type="Pfam" id="PF08238">
    <property type="entry name" value="Sel1"/>
    <property type="match status" value="3"/>
</dbReference>
<accession>A0A5C5GCF8</accession>
<evidence type="ECO:0000256" key="1">
    <source>
        <dbReference type="ARBA" id="ARBA00022737"/>
    </source>
</evidence>
<dbReference type="InterPro" id="IPR011990">
    <property type="entry name" value="TPR-like_helical_dom_sf"/>
</dbReference>
<gene>
    <name evidence="3" type="ORF">FHY64_03720</name>
</gene>
<feature type="chain" id="PRO_5022727614" evidence="2">
    <location>
        <begin position="24"/>
        <end position="749"/>
    </location>
</feature>
<organism evidence="3 4">
    <name type="scientific">Pelagovum pacificum</name>
    <dbReference type="NCBI Taxonomy" id="2588711"/>
    <lineage>
        <taxon>Bacteria</taxon>
        <taxon>Pseudomonadati</taxon>
        <taxon>Pseudomonadota</taxon>
        <taxon>Alphaproteobacteria</taxon>
        <taxon>Rhodobacterales</taxon>
        <taxon>Paracoccaceae</taxon>
        <taxon>Pelagovum</taxon>
    </lineage>
</organism>
<dbReference type="InterPro" id="IPR051726">
    <property type="entry name" value="Chitin_Synth_Reg"/>
</dbReference>
<reference evidence="3 4" key="1">
    <citation type="submission" date="2019-06" db="EMBL/GenBank/DDBJ databases">
        <title>Genome of new Rhodobacteraceae sp. SM1903.</title>
        <authorList>
            <person name="Ren X."/>
        </authorList>
    </citation>
    <scope>NUCLEOTIDE SEQUENCE [LARGE SCALE GENOMIC DNA]</scope>
    <source>
        <strain evidence="3 4">SM1903</strain>
    </source>
</reference>
<keyword evidence="1" id="KW-0677">Repeat</keyword>
<keyword evidence="2" id="KW-0732">Signal</keyword>
<keyword evidence="4" id="KW-1185">Reference proteome</keyword>
<dbReference type="InterPro" id="IPR006597">
    <property type="entry name" value="Sel1-like"/>
</dbReference>
<comment type="caution">
    <text evidence="3">The sequence shown here is derived from an EMBL/GenBank/DDBJ whole genome shotgun (WGS) entry which is preliminary data.</text>
</comment>
<dbReference type="PANTHER" id="PTHR46430">
    <property type="entry name" value="PROTEIN SKT5-RELATED"/>
    <property type="match status" value="1"/>
</dbReference>